<keyword evidence="3" id="KW-1185">Reference proteome</keyword>
<feature type="compositionally biased region" description="Low complexity" evidence="1">
    <location>
        <begin position="89"/>
        <end position="102"/>
    </location>
</feature>
<name>A0A9P4IMC7_9PEZI</name>
<protein>
    <submittedName>
        <fullName evidence="2">Uncharacterized protein</fullName>
    </submittedName>
</protein>
<evidence type="ECO:0000313" key="3">
    <source>
        <dbReference type="Proteomes" id="UP000799772"/>
    </source>
</evidence>
<accession>A0A9P4IMC7</accession>
<proteinExistence type="predicted"/>
<reference evidence="2" key="1">
    <citation type="journal article" date="2020" name="Stud. Mycol.">
        <title>101 Dothideomycetes genomes: a test case for predicting lifestyles and emergence of pathogens.</title>
        <authorList>
            <person name="Haridas S."/>
            <person name="Albert R."/>
            <person name="Binder M."/>
            <person name="Bloem J."/>
            <person name="Labutti K."/>
            <person name="Salamov A."/>
            <person name="Andreopoulos B."/>
            <person name="Baker S."/>
            <person name="Barry K."/>
            <person name="Bills G."/>
            <person name="Bluhm B."/>
            <person name="Cannon C."/>
            <person name="Castanera R."/>
            <person name="Culley D."/>
            <person name="Daum C."/>
            <person name="Ezra D."/>
            <person name="Gonzalez J."/>
            <person name="Henrissat B."/>
            <person name="Kuo A."/>
            <person name="Liang C."/>
            <person name="Lipzen A."/>
            <person name="Lutzoni F."/>
            <person name="Magnuson J."/>
            <person name="Mondo S."/>
            <person name="Nolan M."/>
            <person name="Ohm R."/>
            <person name="Pangilinan J."/>
            <person name="Park H.-J."/>
            <person name="Ramirez L."/>
            <person name="Alfaro M."/>
            <person name="Sun H."/>
            <person name="Tritt A."/>
            <person name="Yoshinaga Y."/>
            <person name="Zwiers L.-H."/>
            <person name="Turgeon B."/>
            <person name="Goodwin S."/>
            <person name="Spatafora J."/>
            <person name="Crous P."/>
            <person name="Grigoriev I."/>
        </authorList>
    </citation>
    <scope>NUCLEOTIDE SEQUENCE</scope>
    <source>
        <strain evidence="2">CBS 133067</strain>
    </source>
</reference>
<dbReference type="EMBL" id="ML978124">
    <property type="protein sequence ID" value="KAF2101087.1"/>
    <property type="molecule type" value="Genomic_DNA"/>
</dbReference>
<dbReference type="Proteomes" id="UP000799772">
    <property type="component" value="Unassembled WGS sequence"/>
</dbReference>
<evidence type="ECO:0000313" key="2">
    <source>
        <dbReference type="EMBL" id="KAF2101087.1"/>
    </source>
</evidence>
<dbReference type="AlphaFoldDB" id="A0A9P4IMC7"/>
<gene>
    <name evidence="2" type="ORF">NA57DRAFT_55150</name>
</gene>
<comment type="caution">
    <text evidence="2">The sequence shown here is derived from an EMBL/GenBank/DDBJ whole genome shotgun (WGS) entry which is preliminary data.</text>
</comment>
<feature type="region of interest" description="Disordered" evidence="1">
    <location>
        <begin position="17"/>
        <end position="102"/>
    </location>
</feature>
<organism evidence="2 3">
    <name type="scientific">Rhizodiscina lignyota</name>
    <dbReference type="NCBI Taxonomy" id="1504668"/>
    <lineage>
        <taxon>Eukaryota</taxon>
        <taxon>Fungi</taxon>
        <taxon>Dikarya</taxon>
        <taxon>Ascomycota</taxon>
        <taxon>Pezizomycotina</taxon>
        <taxon>Dothideomycetes</taxon>
        <taxon>Pleosporomycetidae</taxon>
        <taxon>Aulographales</taxon>
        <taxon>Rhizodiscinaceae</taxon>
        <taxon>Rhizodiscina</taxon>
    </lineage>
</organism>
<sequence>MTLQDMGVAADALEATLFTSAPEIPQSNVTRRPVAAGGRFGGDAARTATERQEQEARASPPALSPSELLVLSLHPGPPPASNSPTGTFPAASSSSKSPANPMSALDAFVFNDHRCPHHHAFLL</sequence>
<evidence type="ECO:0000256" key="1">
    <source>
        <dbReference type="SAM" id="MobiDB-lite"/>
    </source>
</evidence>